<dbReference type="KEGG" id="psoj:PHYSODRAFT_491414"/>
<proteinExistence type="predicted"/>
<dbReference type="Proteomes" id="UP000002640">
    <property type="component" value="Unassembled WGS sequence"/>
</dbReference>
<name>G4Z7V6_PHYSP</name>
<protein>
    <submittedName>
        <fullName evidence="1">Uncharacterized protein</fullName>
    </submittedName>
</protein>
<organism evidence="1 2">
    <name type="scientific">Phytophthora sojae (strain P6497)</name>
    <name type="common">Soybean stem and root rot agent</name>
    <name type="synonym">Phytophthora megasperma f. sp. glycines</name>
    <dbReference type="NCBI Taxonomy" id="1094619"/>
    <lineage>
        <taxon>Eukaryota</taxon>
        <taxon>Sar</taxon>
        <taxon>Stramenopiles</taxon>
        <taxon>Oomycota</taxon>
        <taxon>Peronosporomycetes</taxon>
        <taxon>Peronosporales</taxon>
        <taxon>Peronosporaceae</taxon>
        <taxon>Phytophthora</taxon>
    </lineage>
</organism>
<dbReference type="EMBL" id="JH159153">
    <property type="protein sequence ID" value="EGZ22491.1"/>
    <property type="molecule type" value="Genomic_DNA"/>
</dbReference>
<reference evidence="1 2" key="1">
    <citation type="journal article" date="2006" name="Science">
        <title>Phytophthora genome sequences uncover evolutionary origins and mechanisms of pathogenesis.</title>
        <authorList>
            <person name="Tyler B.M."/>
            <person name="Tripathy S."/>
            <person name="Zhang X."/>
            <person name="Dehal P."/>
            <person name="Jiang R.H."/>
            <person name="Aerts A."/>
            <person name="Arredondo F.D."/>
            <person name="Baxter L."/>
            <person name="Bensasson D."/>
            <person name="Beynon J.L."/>
            <person name="Chapman J."/>
            <person name="Damasceno C.M."/>
            <person name="Dorrance A.E."/>
            <person name="Dou D."/>
            <person name="Dickerman A.W."/>
            <person name="Dubchak I.L."/>
            <person name="Garbelotto M."/>
            <person name="Gijzen M."/>
            <person name="Gordon S.G."/>
            <person name="Govers F."/>
            <person name="Grunwald N.J."/>
            <person name="Huang W."/>
            <person name="Ivors K.L."/>
            <person name="Jones R.W."/>
            <person name="Kamoun S."/>
            <person name="Krampis K."/>
            <person name="Lamour K.H."/>
            <person name="Lee M.K."/>
            <person name="McDonald W.H."/>
            <person name="Medina M."/>
            <person name="Meijer H.J."/>
            <person name="Nordberg E.K."/>
            <person name="Maclean D.J."/>
            <person name="Ospina-Giraldo M.D."/>
            <person name="Morris P.F."/>
            <person name="Phuntumart V."/>
            <person name="Putnam N.H."/>
            <person name="Rash S."/>
            <person name="Rose J.K."/>
            <person name="Sakihama Y."/>
            <person name="Salamov A.A."/>
            <person name="Savidor A."/>
            <person name="Scheuring C.F."/>
            <person name="Smith B.M."/>
            <person name="Sobral B.W."/>
            <person name="Terry A."/>
            <person name="Torto-Alalibo T.A."/>
            <person name="Win J."/>
            <person name="Xu Z."/>
            <person name="Zhang H."/>
            <person name="Grigoriev I.V."/>
            <person name="Rokhsar D.S."/>
            <person name="Boore J.L."/>
        </authorList>
    </citation>
    <scope>NUCLEOTIDE SEQUENCE [LARGE SCALE GENOMIC DNA]</scope>
    <source>
        <strain evidence="1 2">P6497</strain>
    </source>
</reference>
<evidence type="ECO:0000313" key="1">
    <source>
        <dbReference type="EMBL" id="EGZ22491.1"/>
    </source>
</evidence>
<dbReference type="InParanoid" id="G4Z7V6"/>
<dbReference type="GeneID" id="20656699"/>
<sequence>GCPSKTWPPYRSLVPMDLPNKNTRKRLSDSRFVMLKIESISRQNNTNPSLQQARQMLVGAMDILPIGDQTQRNYTRRKE</sequence>
<feature type="non-terminal residue" evidence="1">
    <location>
        <position position="1"/>
    </location>
</feature>
<accession>G4Z7V6</accession>
<dbReference type="RefSeq" id="XP_009525208.1">
    <property type="nucleotide sequence ID" value="XM_009526913.1"/>
</dbReference>
<evidence type="ECO:0000313" key="2">
    <source>
        <dbReference type="Proteomes" id="UP000002640"/>
    </source>
</evidence>
<dbReference type="AlphaFoldDB" id="G4Z7V6"/>
<dbReference type="SMR" id="G4Z7V6"/>
<keyword evidence="2" id="KW-1185">Reference proteome</keyword>
<gene>
    <name evidence="1" type="ORF">PHYSODRAFT_491414</name>
</gene>